<dbReference type="STRING" id="1348612.A0A397JSG9"/>
<dbReference type="EMBL" id="PQFF01000027">
    <property type="protein sequence ID" value="RHZ87863.1"/>
    <property type="molecule type" value="Genomic_DNA"/>
</dbReference>
<keyword evidence="2" id="KW-1185">Reference proteome</keyword>
<proteinExistence type="predicted"/>
<sequence>MGQWRLELIAIKTFTRCCPAGAKVSVYQNEKNGELDFVESIIVLNNDELFKHSGIGAAIVVMPLVTELKRNTLAFERAVEYTCPGLKYLSCDARLSKVDSLVALYPSPDDVVPAKNVEGKKLDAEEDFILAALVLEQGLKKGYRPSIGGKSRVVYQLCEITSTWPSEIRLVKTETLETGWVKVLYIGNLASTATVAASSFEMKIKDPRELIDLIDPEKYKEFLEQWFRSSTTGSITGKVQVLEDNVVTDVGCIV</sequence>
<evidence type="ECO:0000313" key="2">
    <source>
        <dbReference type="Proteomes" id="UP000266861"/>
    </source>
</evidence>
<dbReference type="Proteomes" id="UP000266861">
    <property type="component" value="Unassembled WGS sequence"/>
</dbReference>
<accession>A0A397JSG9</accession>
<protein>
    <submittedName>
        <fullName evidence="1">Uncharacterized protein</fullName>
    </submittedName>
</protein>
<organism evidence="1 2">
    <name type="scientific">Diversispora epigaea</name>
    <dbReference type="NCBI Taxonomy" id="1348612"/>
    <lineage>
        <taxon>Eukaryota</taxon>
        <taxon>Fungi</taxon>
        <taxon>Fungi incertae sedis</taxon>
        <taxon>Mucoromycota</taxon>
        <taxon>Glomeromycotina</taxon>
        <taxon>Glomeromycetes</taxon>
        <taxon>Diversisporales</taxon>
        <taxon>Diversisporaceae</taxon>
        <taxon>Diversispora</taxon>
    </lineage>
</organism>
<dbReference type="OrthoDB" id="419183at2759"/>
<reference evidence="1 2" key="1">
    <citation type="submission" date="2018-08" db="EMBL/GenBank/DDBJ databases">
        <title>Genome and evolution of the arbuscular mycorrhizal fungus Diversispora epigaea (formerly Glomus versiforme) and its bacterial endosymbionts.</title>
        <authorList>
            <person name="Sun X."/>
            <person name="Fei Z."/>
            <person name="Harrison M."/>
        </authorList>
    </citation>
    <scope>NUCLEOTIDE SEQUENCE [LARGE SCALE GENOMIC DNA]</scope>
    <source>
        <strain evidence="1 2">IT104</strain>
    </source>
</reference>
<gene>
    <name evidence="1" type="ORF">Glove_29g31</name>
</gene>
<comment type="caution">
    <text evidence="1">The sequence shown here is derived from an EMBL/GenBank/DDBJ whole genome shotgun (WGS) entry which is preliminary data.</text>
</comment>
<name>A0A397JSG9_9GLOM</name>
<evidence type="ECO:0000313" key="1">
    <source>
        <dbReference type="EMBL" id="RHZ87863.1"/>
    </source>
</evidence>
<dbReference type="AlphaFoldDB" id="A0A397JSG9"/>